<comment type="caution">
    <text evidence="5">The sequence shown here is derived from an EMBL/GenBank/DDBJ whole genome shotgun (WGS) entry which is preliminary data.</text>
</comment>
<dbReference type="SUPFAM" id="SSF52768">
    <property type="entry name" value="Arginase/deacetylase"/>
    <property type="match status" value="1"/>
</dbReference>
<feature type="binding site" evidence="3">
    <location>
        <position position="129"/>
    </location>
    <ligand>
        <name>Mn(2+)</name>
        <dbReference type="ChEBI" id="CHEBI:29035"/>
        <label>1</label>
    </ligand>
</feature>
<evidence type="ECO:0000256" key="3">
    <source>
        <dbReference type="PIRSR" id="PIRSR036979-1"/>
    </source>
</evidence>
<dbReference type="RefSeq" id="WP_064398765.1">
    <property type="nucleotide sequence ID" value="NZ_LQIR01000034.1"/>
</dbReference>
<gene>
    <name evidence="5" type="ORF">AU192_20880</name>
</gene>
<protein>
    <submittedName>
        <fullName evidence="5">Arginase</fullName>
    </submittedName>
</protein>
<organism evidence="5 6">
    <name type="scientific">Mycobacterium lehmannii</name>
    <dbReference type="NCBI Taxonomy" id="2048550"/>
    <lineage>
        <taxon>Bacteria</taxon>
        <taxon>Bacillati</taxon>
        <taxon>Actinomycetota</taxon>
        <taxon>Actinomycetes</taxon>
        <taxon>Mycobacteriales</taxon>
        <taxon>Mycobacteriaceae</taxon>
        <taxon>Mycobacterium</taxon>
    </lineage>
</organism>
<dbReference type="Pfam" id="PF00491">
    <property type="entry name" value="Arginase"/>
    <property type="match status" value="1"/>
</dbReference>
<reference evidence="5 6" key="1">
    <citation type="submission" date="2016-01" db="EMBL/GenBank/DDBJ databases">
        <authorList>
            <consortium name="TB Trials Study Group"/>
            <person name="Sutton G."/>
            <person name="Brinkac L."/>
            <person name="Sanka R."/>
            <person name="Adams M."/>
            <person name="Lau E.L."/>
            <person name="Macaden R."/>
            <person name="Grewal H.M.S."/>
        </authorList>
    </citation>
    <scope>NUCLEOTIDE SEQUENCE [LARGE SCALE GENOMIC DNA]</scope>
    <source>
        <strain evidence="5 6">IS-1744</strain>
    </source>
</reference>
<evidence type="ECO:0000313" key="6">
    <source>
        <dbReference type="Proteomes" id="UP000053707"/>
    </source>
</evidence>
<dbReference type="InterPro" id="IPR006035">
    <property type="entry name" value="Ureohydrolase"/>
</dbReference>
<evidence type="ECO:0000256" key="1">
    <source>
        <dbReference type="ARBA" id="ARBA00022723"/>
    </source>
</evidence>
<evidence type="ECO:0000313" key="5">
    <source>
        <dbReference type="EMBL" id="KUI12498.1"/>
    </source>
</evidence>
<dbReference type="EMBL" id="LQIR01000034">
    <property type="protein sequence ID" value="KUI12498.1"/>
    <property type="molecule type" value="Genomic_DNA"/>
</dbReference>
<feature type="binding site" evidence="3">
    <location>
        <position position="156"/>
    </location>
    <ligand>
        <name>Mn(2+)</name>
        <dbReference type="ChEBI" id="CHEBI:29035"/>
        <label>1</label>
    </ligand>
</feature>
<keyword evidence="3" id="KW-0464">Manganese</keyword>
<dbReference type="PIRSF" id="PIRSF036979">
    <property type="entry name" value="Arginase"/>
    <property type="match status" value="1"/>
</dbReference>
<keyword evidence="6" id="KW-1185">Reference proteome</keyword>
<sequence>MSFTPSAEEAVHLLEGYFYWSGFPKLLGCEIETDFTKADIALVGLPLAVNPVERTQYLGPRAVRHRSQAYHRGHREFGINPFELARIRDFGDVPIPTPTLADQAVLDIEMFYARMDAAGVLPFTIGGDHACTLPVLRAIAGPNSRRKGPIGIIHFDSHTDTYGDSAGVHCHAGNGFRIGNEEGLIDASRYVHVGLNGPMVHPNMDDYSKDAGYRLLSLDEIEEIGIAAATQVIRDVVGDGPVYVTVDLDVLTLSDAPAVADPEAGGLTMREMQKILRSFRGMDIVGGDVVCFVPHLDPSQITALHISAIMHEIVTVMAEGVAKKR</sequence>
<dbReference type="PANTHER" id="PTHR11358">
    <property type="entry name" value="ARGINASE/AGMATINASE"/>
    <property type="match status" value="1"/>
</dbReference>
<proteinExistence type="inferred from homology"/>
<dbReference type="GO" id="GO:0033389">
    <property type="term" value="P:putrescine biosynthetic process from arginine, via agmatine"/>
    <property type="evidence" value="ECO:0007669"/>
    <property type="project" value="TreeGrafter"/>
</dbReference>
<comment type="cofactor">
    <cofactor evidence="3">
        <name>Mn(2+)</name>
        <dbReference type="ChEBI" id="CHEBI:29035"/>
    </cofactor>
    <text evidence="3">Binds 2 manganese ions per subunit.</text>
</comment>
<dbReference type="Proteomes" id="UP000053707">
    <property type="component" value="Unassembled WGS sequence"/>
</dbReference>
<dbReference type="AlphaFoldDB" id="A0A101A3V9"/>
<accession>A0A101A3V9</accession>
<dbReference type="GO" id="GO:0008783">
    <property type="term" value="F:agmatinase activity"/>
    <property type="evidence" value="ECO:0007669"/>
    <property type="project" value="TreeGrafter"/>
</dbReference>
<evidence type="ECO:0000256" key="2">
    <source>
        <dbReference type="ARBA" id="ARBA00022801"/>
    </source>
</evidence>
<dbReference type="PRINTS" id="PR00116">
    <property type="entry name" value="ARGINASE"/>
</dbReference>
<dbReference type="GO" id="GO:0046872">
    <property type="term" value="F:metal ion binding"/>
    <property type="evidence" value="ECO:0007669"/>
    <property type="project" value="UniProtKB-KW"/>
</dbReference>
<dbReference type="Gene3D" id="3.40.800.10">
    <property type="entry name" value="Ureohydrolase domain"/>
    <property type="match status" value="1"/>
</dbReference>
<keyword evidence="1 3" id="KW-0479">Metal-binding</keyword>
<feature type="binding site" evidence="3">
    <location>
        <position position="247"/>
    </location>
    <ligand>
        <name>Mn(2+)</name>
        <dbReference type="ChEBI" id="CHEBI:29035"/>
        <label>1</label>
    </ligand>
</feature>
<dbReference type="PANTHER" id="PTHR11358:SF26">
    <property type="entry name" value="GUANIDINO ACID HYDROLASE, MITOCHONDRIAL"/>
    <property type="match status" value="1"/>
</dbReference>
<comment type="similarity">
    <text evidence="4">Belongs to the arginase family.</text>
</comment>
<dbReference type="InterPro" id="IPR023696">
    <property type="entry name" value="Ureohydrolase_dom_sf"/>
</dbReference>
<feature type="binding site" evidence="3">
    <location>
        <position position="160"/>
    </location>
    <ligand>
        <name>Mn(2+)</name>
        <dbReference type="ChEBI" id="CHEBI:29035"/>
        <label>1</label>
    </ligand>
</feature>
<name>A0A101A3V9_9MYCO</name>
<evidence type="ECO:0000256" key="4">
    <source>
        <dbReference type="PROSITE-ProRule" id="PRU00742"/>
    </source>
</evidence>
<keyword evidence="2" id="KW-0378">Hydrolase</keyword>
<feature type="binding site" evidence="3">
    <location>
        <position position="249"/>
    </location>
    <ligand>
        <name>Mn(2+)</name>
        <dbReference type="ChEBI" id="CHEBI:29035"/>
        <label>1</label>
    </ligand>
</feature>
<dbReference type="PROSITE" id="PS51409">
    <property type="entry name" value="ARGINASE_2"/>
    <property type="match status" value="1"/>
</dbReference>
<feature type="binding site" evidence="3">
    <location>
        <position position="158"/>
    </location>
    <ligand>
        <name>Mn(2+)</name>
        <dbReference type="ChEBI" id="CHEBI:29035"/>
        <label>1</label>
    </ligand>
</feature>